<protein>
    <submittedName>
        <fullName evidence="1">Uncharacterized protein</fullName>
    </submittedName>
</protein>
<dbReference type="Proteomes" id="UP000291343">
    <property type="component" value="Unassembled WGS sequence"/>
</dbReference>
<dbReference type="InParanoid" id="A0A482WSA6"/>
<evidence type="ECO:0000313" key="1">
    <source>
        <dbReference type="EMBL" id="RZF36156.1"/>
    </source>
</evidence>
<comment type="caution">
    <text evidence="1">The sequence shown here is derived from an EMBL/GenBank/DDBJ whole genome shotgun (WGS) entry which is preliminary data.</text>
</comment>
<evidence type="ECO:0000313" key="2">
    <source>
        <dbReference type="Proteomes" id="UP000291343"/>
    </source>
</evidence>
<reference evidence="1 2" key="1">
    <citation type="journal article" date="2017" name="Gigascience">
        <title>Genome sequence of the small brown planthopper, Laodelphax striatellus.</title>
        <authorList>
            <person name="Zhu J."/>
            <person name="Jiang F."/>
            <person name="Wang X."/>
            <person name="Yang P."/>
            <person name="Bao Y."/>
            <person name="Zhao W."/>
            <person name="Wang W."/>
            <person name="Lu H."/>
            <person name="Wang Q."/>
            <person name="Cui N."/>
            <person name="Li J."/>
            <person name="Chen X."/>
            <person name="Luo L."/>
            <person name="Yu J."/>
            <person name="Kang L."/>
            <person name="Cui F."/>
        </authorList>
    </citation>
    <scope>NUCLEOTIDE SEQUENCE [LARGE SCALE GENOMIC DNA]</scope>
    <source>
        <strain evidence="1">Lst14</strain>
    </source>
</reference>
<dbReference type="STRING" id="195883.A0A482WSA6"/>
<sequence length="112" mass="11813">MIIDLLLGVGPAAHLSELNIPVIYDSPGVALRYAVSGDGPLTSSVGLETVGFITTKYGNISDDWPDMEFMLTSTTTSSDGGTASANAHGSTKEFYDDFLGDLSNKDVFGVFQ</sequence>
<dbReference type="EMBL" id="QKKF02026906">
    <property type="protein sequence ID" value="RZF36156.1"/>
    <property type="molecule type" value="Genomic_DNA"/>
</dbReference>
<gene>
    <name evidence="1" type="ORF">LSTR_LSTR013380</name>
</gene>
<proteinExistence type="predicted"/>
<name>A0A482WSA6_LAOST</name>
<dbReference type="AlphaFoldDB" id="A0A482WSA6"/>
<keyword evidence="2" id="KW-1185">Reference proteome</keyword>
<accession>A0A482WSA6</accession>
<organism evidence="1 2">
    <name type="scientific">Laodelphax striatellus</name>
    <name type="common">Small brown planthopper</name>
    <name type="synonym">Delphax striatella</name>
    <dbReference type="NCBI Taxonomy" id="195883"/>
    <lineage>
        <taxon>Eukaryota</taxon>
        <taxon>Metazoa</taxon>
        <taxon>Ecdysozoa</taxon>
        <taxon>Arthropoda</taxon>
        <taxon>Hexapoda</taxon>
        <taxon>Insecta</taxon>
        <taxon>Pterygota</taxon>
        <taxon>Neoptera</taxon>
        <taxon>Paraneoptera</taxon>
        <taxon>Hemiptera</taxon>
        <taxon>Auchenorrhyncha</taxon>
        <taxon>Fulgoroidea</taxon>
        <taxon>Delphacidae</taxon>
        <taxon>Criomorphinae</taxon>
        <taxon>Laodelphax</taxon>
    </lineage>
</organism>
<dbReference type="OrthoDB" id="269227at2759"/>